<dbReference type="HOGENOM" id="CLU_001570_14_4_1"/>
<dbReference type="GO" id="GO:0005506">
    <property type="term" value="F:iron ion binding"/>
    <property type="evidence" value="ECO:0007669"/>
    <property type="project" value="InterPro"/>
</dbReference>
<dbReference type="SUPFAM" id="SSF48264">
    <property type="entry name" value="Cytochrome P450"/>
    <property type="match status" value="1"/>
</dbReference>
<keyword evidence="6 8" id="KW-0408">Iron</keyword>
<dbReference type="Pfam" id="PF00067">
    <property type="entry name" value="p450"/>
    <property type="match status" value="1"/>
</dbReference>
<evidence type="ECO:0000256" key="6">
    <source>
        <dbReference type="ARBA" id="ARBA00023004"/>
    </source>
</evidence>
<reference evidence="11 12" key="1">
    <citation type="submission" date="2015-01" db="EMBL/GenBank/DDBJ databases">
        <title>The Genome Sequence of Capronia semiimmersa CBS27337.</title>
        <authorList>
            <consortium name="The Broad Institute Genomics Platform"/>
            <person name="Cuomo C."/>
            <person name="de Hoog S."/>
            <person name="Gorbushina A."/>
            <person name="Stielow B."/>
            <person name="Teixiera M."/>
            <person name="Abouelleil A."/>
            <person name="Chapman S.B."/>
            <person name="Priest M."/>
            <person name="Young S.K."/>
            <person name="Wortman J."/>
            <person name="Nusbaum C."/>
            <person name="Birren B."/>
        </authorList>
    </citation>
    <scope>NUCLEOTIDE SEQUENCE [LARGE SCALE GENOMIC DNA]</scope>
    <source>
        <strain evidence="11 12">CBS 27337</strain>
    </source>
</reference>
<keyword evidence="12" id="KW-1185">Reference proteome</keyword>
<evidence type="ECO:0000256" key="1">
    <source>
        <dbReference type="ARBA" id="ARBA00001971"/>
    </source>
</evidence>
<evidence type="ECO:0000256" key="7">
    <source>
        <dbReference type="ARBA" id="ARBA00023033"/>
    </source>
</evidence>
<dbReference type="InterPro" id="IPR036396">
    <property type="entry name" value="Cyt_P450_sf"/>
</dbReference>
<dbReference type="PANTHER" id="PTHR24305">
    <property type="entry name" value="CYTOCHROME P450"/>
    <property type="match status" value="1"/>
</dbReference>
<name>A0A0D2GJQ1_9EURO</name>
<dbReference type="PROSITE" id="PS00086">
    <property type="entry name" value="CYTOCHROME_P450"/>
    <property type="match status" value="1"/>
</dbReference>
<evidence type="ECO:0008006" key="13">
    <source>
        <dbReference type="Google" id="ProtNLM"/>
    </source>
</evidence>
<dbReference type="CDD" id="cd11062">
    <property type="entry name" value="CYP58-like"/>
    <property type="match status" value="1"/>
</dbReference>
<keyword evidence="5 9" id="KW-0560">Oxidoreductase</keyword>
<evidence type="ECO:0000313" key="11">
    <source>
        <dbReference type="EMBL" id="KIW72614.1"/>
    </source>
</evidence>
<evidence type="ECO:0000256" key="8">
    <source>
        <dbReference type="PIRSR" id="PIRSR602401-1"/>
    </source>
</evidence>
<dbReference type="InterPro" id="IPR002401">
    <property type="entry name" value="Cyt_P450_E_grp-I"/>
</dbReference>
<keyword evidence="3 8" id="KW-0349">Heme</keyword>
<dbReference type="Proteomes" id="UP000054266">
    <property type="component" value="Unassembled WGS sequence"/>
</dbReference>
<comment type="cofactor">
    <cofactor evidence="1 8">
        <name>heme</name>
        <dbReference type="ChEBI" id="CHEBI:30413"/>
    </cofactor>
</comment>
<protein>
    <recommendedName>
        <fullName evidence="13">Trichodiene oxygenase</fullName>
    </recommendedName>
</protein>
<dbReference type="AlphaFoldDB" id="A0A0D2GJQ1"/>
<accession>A0A0D2GJQ1</accession>
<dbReference type="PRINTS" id="PR00463">
    <property type="entry name" value="EP450I"/>
</dbReference>
<evidence type="ECO:0000256" key="10">
    <source>
        <dbReference type="SAM" id="Phobius"/>
    </source>
</evidence>
<dbReference type="EMBL" id="KN846956">
    <property type="protein sequence ID" value="KIW72614.1"/>
    <property type="molecule type" value="Genomic_DNA"/>
</dbReference>
<dbReference type="InterPro" id="IPR050121">
    <property type="entry name" value="Cytochrome_P450_monoxygenase"/>
</dbReference>
<evidence type="ECO:0000256" key="4">
    <source>
        <dbReference type="ARBA" id="ARBA00022723"/>
    </source>
</evidence>
<dbReference type="GO" id="GO:0020037">
    <property type="term" value="F:heme binding"/>
    <property type="evidence" value="ECO:0007669"/>
    <property type="project" value="InterPro"/>
</dbReference>
<dbReference type="STRING" id="5601.A0A0D2GJQ1"/>
<feature type="binding site" description="axial binding residue" evidence="8">
    <location>
        <position position="458"/>
    </location>
    <ligand>
        <name>heme</name>
        <dbReference type="ChEBI" id="CHEBI:30413"/>
    </ligand>
    <ligandPart>
        <name>Fe</name>
        <dbReference type="ChEBI" id="CHEBI:18248"/>
    </ligandPart>
</feature>
<keyword evidence="7 9" id="KW-0503">Monooxygenase</keyword>
<evidence type="ECO:0000256" key="5">
    <source>
        <dbReference type="ARBA" id="ARBA00023002"/>
    </source>
</evidence>
<keyword evidence="10" id="KW-1133">Transmembrane helix</keyword>
<keyword evidence="10" id="KW-0472">Membrane</keyword>
<feature type="transmembrane region" description="Helical" evidence="10">
    <location>
        <begin position="20"/>
        <end position="40"/>
    </location>
</feature>
<dbReference type="InterPro" id="IPR001128">
    <property type="entry name" value="Cyt_P450"/>
</dbReference>
<keyword evidence="10" id="KW-0812">Transmembrane</keyword>
<keyword evidence="4 8" id="KW-0479">Metal-binding</keyword>
<dbReference type="PRINTS" id="PR00385">
    <property type="entry name" value="P450"/>
</dbReference>
<proteinExistence type="inferred from homology"/>
<evidence type="ECO:0000313" key="12">
    <source>
        <dbReference type="Proteomes" id="UP000054266"/>
    </source>
</evidence>
<evidence type="ECO:0000256" key="9">
    <source>
        <dbReference type="RuleBase" id="RU000461"/>
    </source>
</evidence>
<evidence type="ECO:0000256" key="3">
    <source>
        <dbReference type="ARBA" id="ARBA00022617"/>
    </source>
</evidence>
<dbReference type="InterPro" id="IPR017972">
    <property type="entry name" value="Cyt_P450_CS"/>
</dbReference>
<evidence type="ECO:0000256" key="2">
    <source>
        <dbReference type="ARBA" id="ARBA00010617"/>
    </source>
</evidence>
<gene>
    <name evidence="11" type="ORF">PV04_00796</name>
</gene>
<organism evidence="11 12">
    <name type="scientific">Phialophora macrospora</name>
    <dbReference type="NCBI Taxonomy" id="1851006"/>
    <lineage>
        <taxon>Eukaryota</taxon>
        <taxon>Fungi</taxon>
        <taxon>Dikarya</taxon>
        <taxon>Ascomycota</taxon>
        <taxon>Pezizomycotina</taxon>
        <taxon>Eurotiomycetes</taxon>
        <taxon>Chaetothyriomycetidae</taxon>
        <taxon>Chaetothyriales</taxon>
        <taxon>Herpotrichiellaceae</taxon>
        <taxon>Phialophora</taxon>
    </lineage>
</organism>
<comment type="similarity">
    <text evidence="2 9">Belongs to the cytochrome P450 family.</text>
</comment>
<dbReference type="GO" id="GO:0004497">
    <property type="term" value="F:monooxygenase activity"/>
    <property type="evidence" value="ECO:0007669"/>
    <property type="project" value="UniProtKB-KW"/>
</dbReference>
<sequence length="518" mass="59916">MSDRRVFENVQSFVYNLDSIRTALLLGCFWMTWQALLLLYRLTIHPLAKFPGPKLAAASYWYEYYYDVSKEGRFIWKIMELHEQYEGPVVRINPNELHFNEPEFYEEIYHSKKYKTDRDKWFNLDHIGQGLAFTIDHDVHARRRSALSPYFSMQSIRALEPRITDIVARMLDRIHEARQDGSTIHLYHLFSAYALDIVSQYALGKDLSMNLINNPDFGKAWADITGSIRINNFGRHFKGIMAVMVSIPESIMVRLNPPIARFVDWRNTLSKQVQQVLDEQCSETPKDEPTTLFRELIKSDLPAEEKTLRRLTDEAGMVLGAGGETTAQTLVRSFYHLVENPQIVKKLRDELTVAIPEPDKIPPLAVLQNLVYLNAVVDDGVRISFPVPARSPRVFKDHTLHYGKWTIRPGTAVSMSPWMVMMSEKIFPDPFKFDPERWIGNKELRKYQVAFSKGKRACLGINLAHAEMLFAIAMIIRKFDLELFETTWEDVEIVHDFFVALPRVGTKGVRIKVKGELS</sequence>
<dbReference type="PANTHER" id="PTHR24305:SF157">
    <property type="entry name" value="N-ACETYLTRYPTOPHAN 6-HYDROXYLASE IVOC-RELATED"/>
    <property type="match status" value="1"/>
</dbReference>
<dbReference type="Gene3D" id="1.10.630.10">
    <property type="entry name" value="Cytochrome P450"/>
    <property type="match status" value="1"/>
</dbReference>
<dbReference type="GO" id="GO:0016705">
    <property type="term" value="F:oxidoreductase activity, acting on paired donors, with incorporation or reduction of molecular oxygen"/>
    <property type="evidence" value="ECO:0007669"/>
    <property type="project" value="InterPro"/>
</dbReference>